<dbReference type="AlphaFoldDB" id="A0AAU2V701"/>
<evidence type="ECO:0000313" key="1">
    <source>
        <dbReference type="EMBL" id="WTW63238.1"/>
    </source>
</evidence>
<dbReference type="EMBL" id="CP108318">
    <property type="protein sequence ID" value="WTW63238.1"/>
    <property type="molecule type" value="Genomic_DNA"/>
</dbReference>
<accession>A0AAU2V701</accession>
<reference evidence="1" key="1">
    <citation type="submission" date="2022-10" db="EMBL/GenBank/DDBJ databases">
        <title>The complete genomes of actinobacterial strains from the NBC collection.</title>
        <authorList>
            <person name="Joergensen T.S."/>
            <person name="Alvarez Arevalo M."/>
            <person name="Sterndorff E.B."/>
            <person name="Faurdal D."/>
            <person name="Vuksanovic O."/>
            <person name="Mourched A.-S."/>
            <person name="Charusanti P."/>
            <person name="Shaw S."/>
            <person name="Blin K."/>
            <person name="Weber T."/>
        </authorList>
    </citation>
    <scope>NUCLEOTIDE SEQUENCE</scope>
    <source>
        <strain evidence="1">NBC_00003</strain>
    </source>
</reference>
<name>A0AAU2V701_9ACTN</name>
<sequence length="153" mass="16853">MNALPQPTFLEDIAHNVVAPERIVHGERLREVIDLTHALTGVLGAAYAMHIGWDLNLDRFAVDLVGADALHRLVKHADRQANSEYDFEDDIELGERLTVPTEATRAVTGALGVAYAVFTDWTLDSDYFADLLGGDALVRLARFADPERRGVSL</sequence>
<protein>
    <submittedName>
        <fullName evidence="1">Uncharacterized protein</fullName>
    </submittedName>
</protein>
<proteinExistence type="predicted"/>
<organism evidence="1">
    <name type="scientific">Streptomyces sp. NBC_00003</name>
    <dbReference type="NCBI Taxonomy" id="2903608"/>
    <lineage>
        <taxon>Bacteria</taxon>
        <taxon>Bacillati</taxon>
        <taxon>Actinomycetota</taxon>
        <taxon>Actinomycetes</taxon>
        <taxon>Kitasatosporales</taxon>
        <taxon>Streptomycetaceae</taxon>
        <taxon>Streptomyces</taxon>
    </lineage>
</organism>
<gene>
    <name evidence="1" type="ORF">OG549_22710</name>
</gene>